<feature type="region of interest" description="Disordered" evidence="3">
    <location>
        <begin position="1"/>
        <end position="50"/>
    </location>
</feature>
<dbReference type="CDD" id="cd05355">
    <property type="entry name" value="SDR_c1"/>
    <property type="match status" value="1"/>
</dbReference>
<dbReference type="PANTHER" id="PTHR48107">
    <property type="entry name" value="NADPH-DEPENDENT ALDEHYDE REDUCTASE-LIKE PROTEIN, CHLOROPLASTIC-RELATED"/>
    <property type="match status" value="1"/>
</dbReference>
<evidence type="ECO:0000313" key="4">
    <source>
        <dbReference type="EMBL" id="KAG5182001.1"/>
    </source>
</evidence>
<dbReference type="AlphaFoldDB" id="A0A835YV92"/>
<dbReference type="PANTHER" id="PTHR48107:SF16">
    <property type="entry name" value="NADPH-DEPENDENT ALDEHYDE REDUCTASE 1, CHLOROPLASTIC"/>
    <property type="match status" value="1"/>
</dbReference>
<dbReference type="Pfam" id="PF13561">
    <property type="entry name" value="adh_short_C2"/>
    <property type="match status" value="1"/>
</dbReference>
<keyword evidence="5" id="KW-1185">Reference proteome</keyword>
<evidence type="ECO:0000313" key="5">
    <source>
        <dbReference type="Proteomes" id="UP000664859"/>
    </source>
</evidence>
<name>A0A835YV92_9STRA</name>
<dbReference type="InterPro" id="IPR020904">
    <property type="entry name" value="Sc_DH/Rdtase_CS"/>
</dbReference>
<dbReference type="FunFam" id="3.40.50.720:FF:000084">
    <property type="entry name" value="Short-chain dehydrogenase reductase"/>
    <property type="match status" value="1"/>
</dbReference>
<gene>
    <name evidence="4" type="ORF">JKP88DRAFT_349084</name>
</gene>
<dbReference type="OrthoDB" id="1393670at2759"/>
<reference evidence="4" key="1">
    <citation type="submission" date="2021-02" db="EMBL/GenBank/DDBJ databases">
        <title>First Annotated Genome of the Yellow-green Alga Tribonema minus.</title>
        <authorList>
            <person name="Mahan K.M."/>
        </authorList>
    </citation>
    <scope>NUCLEOTIDE SEQUENCE</scope>
    <source>
        <strain evidence="4">UTEX B ZZ1240</strain>
    </source>
</reference>
<feature type="compositionally biased region" description="Low complexity" evidence="3">
    <location>
        <begin position="12"/>
        <end position="21"/>
    </location>
</feature>
<comment type="similarity">
    <text evidence="1">Belongs to the short-chain dehydrogenases/reductases (SDR) family.</text>
</comment>
<dbReference type="Gene3D" id="3.40.50.720">
    <property type="entry name" value="NAD(P)-binding Rossmann-like Domain"/>
    <property type="match status" value="1"/>
</dbReference>
<comment type="caution">
    <text evidence="4">The sequence shown here is derived from an EMBL/GenBank/DDBJ whole genome shotgun (WGS) entry which is preliminary data.</text>
</comment>
<dbReference type="PROSITE" id="PS00061">
    <property type="entry name" value="ADH_SHORT"/>
    <property type="match status" value="1"/>
</dbReference>
<keyword evidence="2" id="KW-0560">Oxidoreductase</keyword>
<evidence type="ECO:0000256" key="1">
    <source>
        <dbReference type="ARBA" id="ARBA00006484"/>
    </source>
</evidence>
<dbReference type="SUPFAM" id="SSF51735">
    <property type="entry name" value="NAD(P)-binding Rossmann-fold domains"/>
    <property type="match status" value="1"/>
</dbReference>
<evidence type="ECO:0000256" key="3">
    <source>
        <dbReference type="SAM" id="MobiDB-lite"/>
    </source>
</evidence>
<feature type="compositionally biased region" description="Basic and acidic residues" evidence="3">
    <location>
        <begin position="1"/>
        <end position="10"/>
    </location>
</feature>
<accession>A0A835YV92</accession>
<organism evidence="4 5">
    <name type="scientific">Tribonema minus</name>
    <dbReference type="NCBI Taxonomy" id="303371"/>
    <lineage>
        <taxon>Eukaryota</taxon>
        <taxon>Sar</taxon>
        <taxon>Stramenopiles</taxon>
        <taxon>Ochrophyta</taxon>
        <taxon>PX clade</taxon>
        <taxon>Xanthophyceae</taxon>
        <taxon>Tribonematales</taxon>
        <taxon>Tribonemataceae</taxon>
        <taxon>Tribonema</taxon>
    </lineage>
</organism>
<feature type="compositionally biased region" description="Basic and acidic residues" evidence="3">
    <location>
        <begin position="40"/>
        <end position="50"/>
    </location>
</feature>
<dbReference type="EMBL" id="JAFCMP010000279">
    <property type="protein sequence ID" value="KAG5182001.1"/>
    <property type="molecule type" value="Genomic_DNA"/>
</dbReference>
<evidence type="ECO:0000256" key="2">
    <source>
        <dbReference type="ARBA" id="ARBA00023002"/>
    </source>
</evidence>
<dbReference type="GO" id="GO:0016614">
    <property type="term" value="F:oxidoreductase activity, acting on CH-OH group of donors"/>
    <property type="evidence" value="ECO:0007669"/>
    <property type="project" value="UniProtKB-ARBA"/>
</dbReference>
<dbReference type="InterPro" id="IPR036291">
    <property type="entry name" value="NAD(P)-bd_dom_sf"/>
</dbReference>
<dbReference type="PRINTS" id="PR00080">
    <property type="entry name" value="SDRFAMILY"/>
</dbReference>
<sequence length="300" mass="32665">MSSENRDQHTMQHPQHQHPGPSGDTTKIQWPGLTGDMPSEPDHGEKTYRGYGRLKDRKAIITGGDSGIGRAVAIAYAREGADILISGLPEEEKDAQTTAQLVRDAGRKCVVMLGDLRDESYCKGLVDRAVNELGGLTTLVNNAAYQMNIPNFMDITTENFDRTMRTNLYAMFWLCKYAVPHMPPGSTIVNTASVQAFKPSPGLLDYSMTKAAIVNLTKSLGQSLIEKGIRVNCVAPGPIWTPLIPSTMAEEKIEKFGKQTPTQRAGQPAELASAYVFFASQESSYITAEILALTGGQLIT</sequence>
<proteinExistence type="inferred from homology"/>
<protein>
    <submittedName>
        <fullName evidence="4">Short-chain dehydrogenase/reductase SDR</fullName>
    </submittedName>
</protein>
<dbReference type="InterPro" id="IPR002347">
    <property type="entry name" value="SDR_fam"/>
</dbReference>
<dbReference type="Proteomes" id="UP000664859">
    <property type="component" value="Unassembled WGS sequence"/>
</dbReference>
<dbReference type="PRINTS" id="PR00081">
    <property type="entry name" value="GDHRDH"/>
</dbReference>